<dbReference type="Proteomes" id="UP000515159">
    <property type="component" value="Chromosome 15"/>
</dbReference>
<feature type="transmembrane region" description="Helical" evidence="6">
    <location>
        <begin position="450"/>
        <end position="471"/>
    </location>
</feature>
<comment type="similarity">
    <text evidence="2 6">Belongs to the multi antimicrobial extrusion (MATE) (TC 2.A.66.1) family.</text>
</comment>
<dbReference type="RefSeq" id="XP_033778459.1">
    <property type="nucleotide sequence ID" value="XM_033922568.1"/>
</dbReference>
<dbReference type="NCBIfam" id="TIGR00797">
    <property type="entry name" value="matE"/>
    <property type="match status" value="1"/>
</dbReference>
<feature type="transmembrane region" description="Helical" evidence="6">
    <location>
        <begin position="269"/>
        <end position="290"/>
    </location>
</feature>
<dbReference type="GO" id="GO:1990961">
    <property type="term" value="P:xenobiotic detoxification by transmembrane export across the plasma membrane"/>
    <property type="evidence" value="ECO:0007669"/>
    <property type="project" value="InterPro"/>
</dbReference>
<dbReference type="GO" id="GO:0016020">
    <property type="term" value="C:membrane"/>
    <property type="evidence" value="ECO:0007669"/>
    <property type="project" value="UniProtKB-SubCell"/>
</dbReference>
<feature type="transmembrane region" description="Helical" evidence="6">
    <location>
        <begin position="50"/>
        <end position="75"/>
    </location>
</feature>
<dbReference type="GO" id="GO:0015297">
    <property type="term" value="F:antiporter activity"/>
    <property type="evidence" value="ECO:0007669"/>
    <property type="project" value="InterPro"/>
</dbReference>
<keyword evidence="5 6" id="KW-0472">Membrane</keyword>
<evidence type="ECO:0000256" key="6">
    <source>
        <dbReference type="RuleBase" id="RU004914"/>
    </source>
</evidence>
<evidence type="ECO:0000256" key="4">
    <source>
        <dbReference type="ARBA" id="ARBA00022989"/>
    </source>
</evidence>
<feature type="transmembrane region" description="Helical" evidence="6">
    <location>
        <begin position="562"/>
        <end position="583"/>
    </location>
</feature>
<dbReference type="OrthoDB" id="2126698at2759"/>
<comment type="subcellular location">
    <subcellularLocation>
        <location evidence="1">Membrane</location>
        <topology evidence="1">Multi-pass membrane protein</topology>
    </subcellularLocation>
</comment>
<feature type="transmembrane region" description="Helical" evidence="6">
    <location>
        <begin position="230"/>
        <end position="248"/>
    </location>
</feature>
<keyword evidence="4 6" id="KW-1133">Transmembrane helix</keyword>
<evidence type="ECO:0000313" key="7">
    <source>
        <dbReference type="Proteomes" id="UP000515159"/>
    </source>
</evidence>
<evidence type="ECO:0000256" key="3">
    <source>
        <dbReference type="ARBA" id="ARBA00022692"/>
    </source>
</evidence>
<keyword evidence="3 6" id="KW-0812">Transmembrane</keyword>
<feature type="transmembrane region" description="Helical" evidence="6">
    <location>
        <begin position="87"/>
        <end position="113"/>
    </location>
</feature>
<dbReference type="InParanoid" id="A0A6P8P4C1"/>
<feature type="transmembrane region" description="Helical" evidence="6">
    <location>
        <begin position="133"/>
        <end position="157"/>
    </location>
</feature>
<dbReference type="CDD" id="cd13132">
    <property type="entry name" value="MATE_eukaryotic"/>
    <property type="match status" value="1"/>
</dbReference>
<proteinExistence type="inferred from homology"/>
<evidence type="ECO:0000256" key="5">
    <source>
        <dbReference type="ARBA" id="ARBA00023136"/>
    </source>
</evidence>
<feature type="transmembrane region" description="Helical" evidence="6">
    <location>
        <begin position="196"/>
        <end position="218"/>
    </location>
</feature>
<reference evidence="8" key="1">
    <citation type="submission" date="2025-08" db="UniProtKB">
        <authorList>
            <consortium name="RefSeq"/>
        </authorList>
    </citation>
    <scope>IDENTIFICATION</scope>
</reference>
<protein>
    <recommendedName>
        <fullName evidence="6">Multidrug and toxin extrusion protein</fullName>
    </recommendedName>
</protein>
<dbReference type="AlphaFoldDB" id="A0A6P8P4C1"/>
<feature type="transmembrane region" description="Helical" evidence="6">
    <location>
        <begin position="163"/>
        <end position="184"/>
    </location>
</feature>
<evidence type="ECO:0000256" key="1">
    <source>
        <dbReference type="ARBA" id="ARBA00004141"/>
    </source>
</evidence>
<organism evidence="7 8">
    <name type="scientific">Geotrypetes seraphini</name>
    <name type="common">Gaboon caecilian</name>
    <name type="synonym">Caecilia seraphini</name>
    <dbReference type="NCBI Taxonomy" id="260995"/>
    <lineage>
        <taxon>Eukaryota</taxon>
        <taxon>Metazoa</taxon>
        <taxon>Chordata</taxon>
        <taxon>Craniata</taxon>
        <taxon>Vertebrata</taxon>
        <taxon>Euteleostomi</taxon>
        <taxon>Amphibia</taxon>
        <taxon>Gymnophiona</taxon>
        <taxon>Geotrypetes</taxon>
    </lineage>
</organism>
<feature type="transmembrane region" description="Helical" evidence="6">
    <location>
        <begin position="384"/>
        <end position="411"/>
    </location>
</feature>
<feature type="transmembrane region" description="Helical" evidence="6">
    <location>
        <begin position="423"/>
        <end position="444"/>
    </location>
</feature>
<dbReference type="Pfam" id="PF01554">
    <property type="entry name" value="MatE"/>
    <property type="match status" value="2"/>
</dbReference>
<keyword evidence="7" id="KW-1185">Reference proteome</keyword>
<name>A0A6P8P4C1_GEOSA</name>
<evidence type="ECO:0000313" key="8">
    <source>
        <dbReference type="RefSeq" id="XP_033778459.1"/>
    </source>
</evidence>
<dbReference type="KEGG" id="gsh:117349298"/>
<dbReference type="InterPro" id="IPR002528">
    <property type="entry name" value="MATE_fam"/>
</dbReference>
<dbReference type="InterPro" id="IPR045069">
    <property type="entry name" value="MATE_euk"/>
</dbReference>
<dbReference type="PANTHER" id="PTHR11206">
    <property type="entry name" value="MULTIDRUG RESISTANCE PROTEIN"/>
    <property type="match status" value="1"/>
</dbReference>
<sequence>MFPRMDDGVRMVESQSTGRTSNCYKVALQDRLPQCFQQLMPRHLWKEVKALFSLAGPLFLSQLMTFMINVVSSIFCGHLGKVELDAVTLATSVIVVIGISVGTGLASACDTLISQTFGSKNLKRVGVILQRGILIQLLFCFPCWAVFLNTGQILALFRQDPAVIRLTQAYVMIFIPALPAAFLYQLETRYLLNQGIIWPQIITSSVANIINAVVNYVLLYQMHLGVVGSAWANTISQFSQALLLFMYIRVRKLHVKTWGGWSWECLQEWGSYIGLAVPSMLMLCIEWWTYEIGTFLTGLISVVELGAQSVMYQVVGVIYMVPYGFSIAASVQVGNALGAGNVEQAKKCATSALLVTASFTILDSILLAALKDVVAYIFTSDNDIIALVARVMPIYIFFHLFEAVACVCGGVLRGAGKQRIGALVNAIGYYIIGLPIAISLIFAAKLGIIGLWYGMIACGFFPAIVFVVYILRINWKKASVQAQHRAGLKLPMTTDLGLNPNTNKTTLPSVEAGFQDGINLFDLSKSEHLKDQLPLSDDPLSSAVATVGAVLPLRVLLYRRGITVMVAIAVLLTGLLIKLSIVID</sequence>
<feature type="transmembrane region" description="Helical" evidence="6">
    <location>
        <begin position="310"/>
        <end position="331"/>
    </location>
</feature>
<feature type="transmembrane region" description="Helical" evidence="6">
    <location>
        <begin position="352"/>
        <end position="378"/>
    </location>
</feature>
<evidence type="ECO:0000256" key="2">
    <source>
        <dbReference type="ARBA" id="ARBA00010199"/>
    </source>
</evidence>
<dbReference type="GO" id="GO:0042910">
    <property type="term" value="F:xenobiotic transmembrane transporter activity"/>
    <property type="evidence" value="ECO:0007669"/>
    <property type="project" value="InterPro"/>
</dbReference>
<dbReference type="GeneID" id="117349298"/>
<accession>A0A6P8P4C1</accession>
<gene>
    <name evidence="8" type="primary">LOC117349298</name>
</gene>